<reference evidence="3 4" key="1">
    <citation type="submission" date="2014-06" db="EMBL/GenBank/DDBJ databases">
        <authorList>
            <person name="Swart Estienne"/>
        </authorList>
    </citation>
    <scope>NUCLEOTIDE SEQUENCE [LARGE SCALE GENOMIC DNA]</scope>
    <source>
        <strain evidence="3 4">130c</strain>
    </source>
</reference>
<dbReference type="AlphaFoldDB" id="A0A078A9P8"/>
<feature type="coiled-coil region" evidence="1">
    <location>
        <begin position="131"/>
        <end position="193"/>
    </location>
</feature>
<evidence type="ECO:0000256" key="1">
    <source>
        <dbReference type="SAM" id="Coils"/>
    </source>
</evidence>
<evidence type="ECO:0000256" key="2">
    <source>
        <dbReference type="SAM" id="MobiDB-lite"/>
    </source>
</evidence>
<feature type="compositionally biased region" description="Low complexity" evidence="2">
    <location>
        <begin position="552"/>
        <end position="583"/>
    </location>
</feature>
<keyword evidence="1" id="KW-0175">Coiled coil</keyword>
<feature type="compositionally biased region" description="Basic and acidic residues" evidence="2">
    <location>
        <begin position="535"/>
        <end position="548"/>
    </location>
</feature>
<gene>
    <name evidence="3" type="primary">Contig13691.g14596</name>
    <name evidence="3" type="ORF">STYLEM_7985</name>
</gene>
<sequence length="869" mass="101825">MRNNDYDKDNDEEEIMPEQFISTTANGDGLEFDKRLGSIFDEIQRIKDQDMKGGVLGIQEEDLGFKIEDVPSNLSPLSVLLEVSQTLEQIKQDIMLSNQKEDEYANVLKSIKFGDYVEKSSETLALMLNKYQSFAQENDEIRQKLDTIQQEKFKVEQDLNILRIDKNLMQQNIVDLDNQLQLYIEQNKRLKTQVDYMRRQREEQINMQEEENRKVILDTQTSKDKIERLKVELYDLKKKFKKIENFKMLYEDLKQRDSERQSIEIQEKTFKELKRIKEMRSLIGHLKIAKQQSNIHNSPSNNLSLIEVSPFSNGTFQFLHIKDVLNLTSLSRRVSGVFLKNNSRVFIHLMNRRAFELNQKYQEVSEKCEVQQFVIKRNETRDQIRQMMASDTGDEKIRHIIDKHVVQPHLKQLHAQNQNIDIASTSGKVTLEVERALKIATEFMAQYLEQLKAYQLHEIKVKQDQQRQLLLQQQQEAEKRIKQEQKLKKEQDKLNESVDGQKPKKEGYKIVKAGKKMFGALSYFSGYKSSASKNLPEEQKLEEQKVEEISTEQIEQDAQIQEQSNESENQVIQNESSNSQIQESLKDEKQGEILQQQINELSSAQTIADDGSQQLSEESKQNPQNFSIQISEQHVSVEGDQMIQDSSLQNIDQNQAMQQQSAVPQPNFDDLVAQEETIKTLDQIKDPEEMNDFLVKIGGFLLSDKGKLTQWIRGVQQGFAQFYVLAKSLYIESRELEILRDFLVLRVENMKLRIEDLLNQKEDMAAIHSSDSTVKEHLIQKMNELDKLNMERTTELLFEKKKAQELESEKKEFDEKFEKSQKELNDFKQKVSREVKVLRERVGKLTDENVIYQKTIEEMKIFFNKVNML</sequence>
<evidence type="ECO:0000313" key="3">
    <source>
        <dbReference type="EMBL" id="CDW79000.1"/>
    </source>
</evidence>
<evidence type="ECO:0000313" key="4">
    <source>
        <dbReference type="Proteomes" id="UP000039865"/>
    </source>
</evidence>
<dbReference type="OrthoDB" id="10642715at2759"/>
<organism evidence="3 4">
    <name type="scientific">Stylonychia lemnae</name>
    <name type="common">Ciliate</name>
    <dbReference type="NCBI Taxonomy" id="5949"/>
    <lineage>
        <taxon>Eukaryota</taxon>
        <taxon>Sar</taxon>
        <taxon>Alveolata</taxon>
        <taxon>Ciliophora</taxon>
        <taxon>Intramacronucleata</taxon>
        <taxon>Spirotrichea</taxon>
        <taxon>Stichotrichia</taxon>
        <taxon>Sporadotrichida</taxon>
        <taxon>Oxytrichidae</taxon>
        <taxon>Stylonychinae</taxon>
        <taxon>Stylonychia</taxon>
    </lineage>
</organism>
<protein>
    <submittedName>
        <fullName evidence="3">Uncharacterized protein</fullName>
    </submittedName>
</protein>
<feature type="region of interest" description="Disordered" evidence="2">
    <location>
        <begin position="529"/>
        <end position="588"/>
    </location>
</feature>
<proteinExistence type="predicted"/>
<dbReference type="EMBL" id="CCKQ01007607">
    <property type="protein sequence ID" value="CDW79000.1"/>
    <property type="molecule type" value="Genomic_DNA"/>
</dbReference>
<dbReference type="Proteomes" id="UP000039865">
    <property type="component" value="Unassembled WGS sequence"/>
</dbReference>
<dbReference type="InParanoid" id="A0A078A9P8"/>
<name>A0A078A9P8_STYLE</name>
<feature type="coiled-coil region" evidence="1">
    <location>
        <begin position="796"/>
        <end position="848"/>
    </location>
</feature>
<accession>A0A078A9P8</accession>
<keyword evidence="4" id="KW-1185">Reference proteome</keyword>
<feature type="coiled-coil region" evidence="1">
    <location>
        <begin position="740"/>
        <end position="767"/>
    </location>
</feature>
<feature type="region of interest" description="Disordered" evidence="2">
    <location>
        <begin position="482"/>
        <end position="502"/>
    </location>
</feature>